<dbReference type="RefSeq" id="WP_123039313.1">
    <property type="nucleotide sequence ID" value="NZ_CP033433.1"/>
</dbReference>
<dbReference type="AlphaFoldDB" id="A0A3G3JUR4"/>
<protein>
    <submittedName>
        <fullName evidence="1">Uncharacterized protein</fullName>
    </submittedName>
</protein>
<dbReference type="EMBL" id="CP033433">
    <property type="protein sequence ID" value="AYQ71249.1"/>
    <property type="molecule type" value="Genomic_DNA"/>
</dbReference>
<accession>A0A3G3JUR4</accession>
<dbReference type="KEGG" id="coh:EAV92_00680"/>
<organism evidence="1 2">
    <name type="scientific">Cohnella candidum</name>
    <dbReference type="NCBI Taxonomy" id="2674991"/>
    <lineage>
        <taxon>Bacteria</taxon>
        <taxon>Bacillati</taxon>
        <taxon>Bacillota</taxon>
        <taxon>Bacilli</taxon>
        <taxon>Bacillales</taxon>
        <taxon>Paenibacillaceae</taxon>
        <taxon>Cohnella</taxon>
    </lineage>
</organism>
<keyword evidence="2" id="KW-1185">Reference proteome</keyword>
<sequence length="113" mass="12730">MTVKYRIRCAESDIFVLEKESGFHLTIGARVNPLSFGNKLAEFESLGQAVDAAEHFCKLYALSKEYGYHLQNSDLRKEGKNPIPVPKLLGLKLSQDEIKTYLEQDELLFGAHG</sequence>
<dbReference type="Proteomes" id="UP000269097">
    <property type="component" value="Chromosome"/>
</dbReference>
<evidence type="ECO:0000313" key="2">
    <source>
        <dbReference type="Proteomes" id="UP000269097"/>
    </source>
</evidence>
<gene>
    <name evidence="1" type="ORF">EAV92_00680</name>
</gene>
<name>A0A3G3JUR4_9BACL</name>
<reference evidence="1 2" key="1">
    <citation type="submission" date="2018-10" db="EMBL/GenBank/DDBJ databases">
        <title>Genome Sequence of Cohnella sp.</title>
        <authorList>
            <person name="Srinivasan S."/>
            <person name="Kim M.K."/>
        </authorList>
    </citation>
    <scope>NUCLEOTIDE SEQUENCE [LARGE SCALE GENOMIC DNA]</scope>
    <source>
        <strain evidence="1 2">18JY8-7</strain>
    </source>
</reference>
<proteinExistence type="predicted"/>
<evidence type="ECO:0000313" key="1">
    <source>
        <dbReference type="EMBL" id="AYQ71249.1"/>
    </source>
</evidence>